<accession>A0A0F6YIU3</accession>
<evidence type="ECO:0000313" key="1">
    <source>
        <dbReference type="EMBL" id="AKF06166.1"/>
    </source>
</evidence>
<dbReference type="KEGG" id="samy:DB32_003315"/>
<evidence type="ECO:0000313" key="2">
    <source>
        <dbReference type="Proteomes" id="UP000034883"/>
    </source>
</evidence>
<keyword evidence="2" id="KW-1185">Reference proteome</keyword>
<dbReference type="EMBL" id="CP011125">
    <property type="protein sequence ID" value="AKF06166.1"/>
    <property type="molecule type" value="Genomic_DNA"/>
</dbReference>
<name>A0A0F6YIU3_9BACT</name>
<proteinExistence type="predicted"/>
<sequence>MIAAMHRSLVQLAARSTAITRDHVRDGATAIGGVLRWR</sequence>
<protein>
    <submittedName>
        <fullName evidence="1">Uncharacterized protein</fullName>
    </submittedName>
</protein>
<dbReference type="Proteomes" id="UP000034883">
    <property type="component" value="Chromosome"/>
</dbReference>
<organism evidence="1 2">
    <name type="scientific">Sandaracinus amylolyticus</name>
    <dbReference type="NCBI Taxonomy" id="927083"/>
    <lineage>
        <taxon>Bacteria</taxon>
        <taxon>Pseudomonadati</taxon>
        <taxon>Myxococcota</taxon>
        <taxon>Polyangia</taxon>
        <taxon>Polyangiales</taxon>
        <taxon>Sandaracinaceae</taxon>
        <taxon>Sandaracinus</taxon>
    </lineage>
</organism>
<gene>
    <name evidence="1" type="ORF">DB32_003315</name>
</gene>
<dbReference type="AlphaFoldDB" id="A0A0F6YIU3"/>
<reference evidence="1 2" key="1">
    <citation type="submission" date="2015-03" db="EMBL/GenBank/DDBJ databases">
        <title>Genome assembly of Sandaracinus amylolyticus DSM 53668.</title>
        <authorList>
            <person name="Sharma G."/>
            <person name="Subramanian S."/>
        </authorList>
    </citation>
    <scope>NUCLEOTIDE SEQUENCE [LARGE SCALE GENOMIC DNA]</scope>
    <source>
        <strain evidence="1 2">DSM 53668</strain>
    </source>
</reference>